<dbReference type="InterPro" id="IPR000182">
    <property type="entry name" value="GNAT_dom"/>
</dbReference>
<feature type="domain" description="N-acetyltransferase" evidence="1">
    <location>
        <begin position="3"/>
        <end position="166"/>
    </location>
</feature>
<dbReference type="RefSeq" id="WP_230366681.1">
    <property type="nucleotide sequence ID" value="NZ_JAJALK010000006.1"/>
</dbReference>
<reference evidence="2" key="1">
    <citation type="submission" date="2023-07" db="EMBL/GenBank/DDBJ databases">
        <title>Genomic Encyclopedia of Type Strains, Phase IV (KMG-IV): sequencing the most valuable type-strain genomes for metagenomic binning, comparative biology and taxonomic classification.</title>
        <authorList>
            <person name="Goeker M."/>
        </authorList>
    </citation>
    <scope>NUCLEOTIDE SEQUENCE</scope>
    <source>
        <strain evidence="2">DSM 19569</strain>
    </source>
</reference>
<dbReference type="Pfam" id="PF13420">
    <property type="entry name" value="Acetyltransf_4"/>
    <property type="match status" value="1"/>
</dbReference>
<protein>
    <submittedName>
        <fullName evidence="2">Phosphinothricin acetyltransferase</fullName>
        <ecNumber evidence="2">2.3.1.183</ecNumber>
    </submittedName>
</protein>
<proteinExistence type="predicted"/>
<comment type="caution">
    <text evidence="2">The sequence shown here is derived from an EMBL/GenBank/DDBJ whole genome shotgun (WGS) entry which is preliminary data.</text>
</comment>
<dbReference type="Proteomes" id="UP001223420">
    <property type="component" value="Unassembled WGS sequence"/>
</dbReference>
<dbReference type="CDD" id="cd04301">
    <property type="entry name" value="NAT_SF"/>
    <property type="match status" value="1"/>
</dbReference>
<keyword evidence="2" id="KW-0808">Transferase</keyword>
<evidence type="ECO:0000259" key="1">
    <source>
        <dbReference type="PROSITE" id="PS51186"/>
    </source>
</evidence>
<dbReference type="GO" id="GO:0102971">
    <property type="term" value="F:phosphinothricin N-acetyltransferase activity"/>
    <property type="evidence" value="ECO:0007669"/>
    <property type="project" value="UniProtKB-EC"/>
</dbReference>
<gene>
    <name evidence="2" type="ORF">QO001_001002</name>
</gene>
<dbReference type="EMBL" id="JAUSWL010000001">
    <property type="protein sequence ID" value="MDQ0542094.1"/>
    <property type="molecule type" value="Genomic_DNA"/>
</dbReference>
<keyword evidence="2" id="KW-0012">Acyltransferase</keyword>
<dbReference type="EC" id="2.3.1.183" evidence="2"/>
<evidence type="ECO:0000313" key="2">
    <source>
        <dbReference type="EMBL" id="MDQ0542094.1"/>
    </source>
</evidence>
<dbReference type="PANTHER" id="PTHR43072:SF8">
    <property type="entry name" value="ACYLTRANSFERASE FABY-RELATED"/>
    <property type="match status" value="1"/>
</dbReference>
<sequence>MTHTIRPATEADIPAIAAIYDEAVRTSTVSFELEPPGVAEMARRFALLREGGFPYLVSVGNGAVAGYAYAGPYHQRAAYRSTVEDSIYVARAARSAGVGRALLTALIAEAERIGARAMIAVIAQSDMAASVALHAGLGFTPVGTLVGVGYKHERWLDVTLMQRALGPGRSTRPTRL</sequence>
<evidence type="ECO:0000313" key="3">
    <source>
        <dbReference type="Proteomes" id="UP001223420"/>
    </source>
</evidence>
<accession>A0AAJ1TNQ9</accession>
<dbReference type="SUPFAM" id="SSF55729">
    <property type="entry name" value="Acyl-CoA N-acyltransferases (Nat)"/>
    <property type="match status" value="1"/>
</dbReference>
<dbReference type="Gene3D" id="3.40.630.30">
    <property type="match status" value="1"/>
</dbReference>
<name>A0AAJ1TNQ9_9HYPH</name>
<dbReference type="InterPro" id="IPR016181">
    <property type="entry name" value="Acyl_CoA_acyltransferase"/>
</dbReference>
<dbReference type="PROSITE" id="PS51186">
    <property type="entry name" value="GNAT"/>
    <property type="match status" value="1"/>
</dbReference>
<dbReference type="PANTHER" id="PTHR43072">
    <property type="entry name" value="N-ACETYLTRANSFERASE"/>
    <property type="match status" value="1"/>
</dbReference>
<organism evidence="2 3">
    <name type="scientific">Methylobacterium brachiatum</name>
    <dbReference type="NCBI Taxonomy" id="269660"/>
    <lineage>
        <taxon>Bacteria</taxon>
        <taxon>Pseudomonadati</taxon>
        <taxon>Pseudomonadota</taxon>
        <taxon>Alphaproteobacteria</taxon>
        <taxon>Hyphomicrobiales</taxon>
        <taxon>Methylobacteriaceae</taxon>
        <taxon>Methylobacterium</taxon>
    </lineage>
</organism>
<dbReference type="AlphaFoldDB" id="A0AAJ1TNQ9"/>